<comment type="caution">
    <text evidence="4">The sequence shown here is derived from an EMBL/GenBank/DDBJ whole genome shotgun (WGS) entry which is preliminary data.</text>
</comment>
<evidence type="ECO:0000256" key="1">
    <source>
        <dbReference type="RuleBase" id="RU003494"/>
    </source>
</evidence>
<dbReference type="AlphaFoldDB" id="A0A109J1W0"/>
<evidence type="ECO:0000259" key="2">
    <source>
        <dbReference type="PROSITE" id="PS50404"/>
    </source>
</evidence>
<dbReference type="SFLD" id="SFLDG00358">
    <property type="entry name" value="Main_(cytGST)"/>
    <property type="match status" value="1"/>
</dbReference>
<accession>A0A109J1W0</accession>
<dbReference type="PROSITE" id="PS50404">
    <property type="entry name" value="GST_NTER"/>
    <property type="match status" value="1"/>
</dbReference>
<keyword evidence="5" id="KW-1185">Reference proteome</keyword>
<dbReference type="OrthoDB" id="9803562at2"/>
<feature type="domain" description="GST N-terminal" evidence="2">
    <location>
        <begin position="18"/>
        <end position="105"/>
    </location>
</feature>
<dbReference type="SFLD" id="SFLDG01151">
    <property type="entry name" value="Main.2:_Nu-like"/>
    <property type="match status" value="1"/>
</dbReference>
<dbReference type="Pfam" id="PF02798">
    <property type="entry name" value="GST_N"/>
    <property type="match status" value="1"/>
</dbReference>
<dbReference type="Gene3D" id="1.20.1050.10">
    <property type="match status" value="1"/>
</dbReference>
<dbReference type="PANTHER" id="PTHR44051:SF19">
    <property type="entry name" value="DISULFIDE-BOND OXIDOREDUCTASE YFCG"/>
    <property type="match status" value="1"/>
</dbReference>
<evidence type="ECO:0000259" key="3">
    <source>
        <dbReference type="PROSITE" id="PS50405"/>
    </source>
</evidence>
<dbReference type="InterPro" id="IPR004046">
    <property type="entry name" value="GST_C"/>
</dbReference>
<name>A0A109J1W0_9HYPH</name>
<dbReference type="InterPro" id="IPR004045">
    <property type="entry name" value="Glutathione_S-Trfase_N"/>
</dbReference>
<dbReference type="SFLD" id="SFLDS00019">
    <property type="entry name" value="Glutathione_Transferase_(cytos"/>
    <property type="match status" value="1"/>
</dbReference>
<reference evidence="4 5" key="1">
    <citation type="submission" date="2015-11" db="EMBL/GenBank/DDBJ databases">
        <title>Draft Genome Sequence of the Strain BR 10423 (Rhizobium sp.) isolated from nodules of Mimosa pudica.</title>
        <authorList>
            <person name="Barauna A.C."/>
            <person name="Zilli J.E."/>
            <person name="Simoes-Araujo J.L."/>
            <person name="Reis V.M."/>
            <person name="James E.K."/>
            <person name="Reis F.B.Jr."/>
            <person name="Rouws L.F."/>
            <person name="Passos S.R."/>
            <person name="Gois S.R."/>
        </authorList>
    </citation>
    <scope>NUCLEOTIDE SEQUENCE [LARGE SCALE GENOMIC DNA]</scope>
    <source>
        <strain evidence="4 5">BR10423</strain>
    </source>
</reference>
<dbReference type="InterPro" id="IPR036282">
    <property type="entry name" value="Glutathione-S-Trfase_C_sf"/>
</dbReference>
<evidence type="ECO:0000313" key="4">
    <source>
        <dbReference type="EMBL" id="KWV40818.1"/>
    </source>
</evidence>
<organism evidence="4 5">
    <name type="scientific">Rhizobium altiplani</name>
    <dbReference type="NCBI Taxonomy" id="1864509"/>
    <lineage>
        <taxon>Bacteria</taxon>
        <taxon>Pseudomonadati</taxon>
        <taxon>Pseudomonadota</taxon>
        <taxon>Alphaproteobacteria</taxon>
        <taxon>Hyphomicrobiales</taxon>
        <taxon>Rhizobiaceae</taxon>
        <taxon>Rhizobium/Agrobacterium group</taxon>
        <taxon>Rhizobium</taxon>
    </lineage>
</organism>
<dbReference type="InterPro" id="IPR040079">
    <property type="entry name" value="Glutathione_S-Trfase"/>
</dbReference>
<dbReference type="SUPFAM" id="SSF52833">
    <property type="entry name" value="Thioredoxin-like"/>
    <property type="match status" value="1"/>
</dbReference>
<dbReference type="EMBL" id="LNCD01000145">
    <property type="protein sequence ID" value="KWV40818.1"/>
    <property type="molecule type" value="Genomic_DNA"/>
</dbReference>
<dbReference type="Gene3D" id="3.40.30.10">
    <property type="entry name" value="Glutaredoxin"/>
    <property type="match status" value="1"/>
</dbReference>
<comment type="similarity">
    <text evidence="1">Belongs to the GST superfamily.</text>
</comment>
<protein>
    <submittedName>
        <fullName evidence="4">Glutathione S-transferase</fullName>
    </submittedName>
</protein>
<sequence length="236" mass="26322">MADLSAFPITTRWPAANPDIIQLYSLPTPNGVKISIALEELGLSYEPHLISFSTNDQKSPEFVSLNPNGRIPAIIDPNGPDGKPIGIFESGAILLYLAEKTGKLIPSDTAGRYETIQWVFFQMAGIGPMFGQFGHFYKFAADKVANNSYPMERYRDESKRLLSVLEARLQGRQWIMGDLYTIADIATFPWLRGADIFYGGREVLDYKSFPAVMDWLERCIARPASEKGLNIPARPA</sequence>
<evidence type="ECO:0000313" key="5">
    <source>
        <dbReference type="Proteomes" id="UP000068164"/>
    </source>
</evidence>
<dbReference type="PROSITE" id="PS50405">
    <property type="entry name" value="GST_CTER"/>
    <property type="match status" value="1"/>
</dbReference>
<feature type="domain" description="GST C-terminal" evidence="3">
    <location>
        <begin position="108"/>
        <end position="236"/>
    </location>
</feature>
<gene>
    <name evidence="4" type="ORF">AS026_25210</name>
</gene>
<dbReference type="PANTHER" id="PTHR44051">
    <property type="entry name" value="GLUTATHIONE S-TRANSFERASE-RELATED"/>
    <property type="match status" value="1"/>
</dbReference>
<dbReference type="RefSeq" id="WP_018856915.1">
    <property type="nucleotide sequence ID" value="NZ_LNCD01000145.1"/>
</dbReference>
<dbReference type="CDD" id="cd03048">
    <property type="entry name" value="GST_N_Ure2p_like"/>
    <property type="match status" value="1"/>
</dbReference>
<dbReference type="InterPro" id="IPR036249">
    <property type="entry name" value="Thioredoxin-like_sf"/>
</dbReference>
<dbReference type="InterPro" id="IPR010987">
    <property type="entry name" value="Glutathione-S-Trfase_C-like"/>
</dbReference>
<dbReference type="Pfam" id="PF00043">
    <property type="entry name" value="GST_C"/>
    <property type="match status" value="1"/>
</dbReference>
<dbReference type="Proteomes" id="UP000068164">
    <property type="component" value="Unassembled WGS sequence"/>
</dbReference>
<proteinExistence type="inferred from homology"/>
<dbReference type="SUPFAM" id="SSF47616">
    <property type="entry name" value="GST C-terminal domain-like"/>
    <property type="match status" value="1"/>
</dbReference>